<dbReference type="GO" id="GO:0051301">
    <property type="term" value="P:cell division"/>
    <property type="evidence" value="ECO:0007669"/>
    <property type="project" value="UniProtKB-KW"/>
</dbReference>
<keyword evidence="9" id="KW-0472">Membrane</keyword>
<dbReference type="GO" id="GO:0003677">
    <property type="term" value="F:DNA binding"/>
    <property type="evidence" value="ECO:0007669"/>
    <property type="project" value="UniProtKB-KW"/>
</dbReference>
<dbReference type="GO" id="GO:0016020">
    <property type="term" value="C:membrane"/>
    <property type="evidence" value="ECO:0007669"/>
    <property type="project" value="UniProtKB-SubCell"/>
</dbReference>
<keyword evidence="5 7" id="KW-0067">ATP-binding</keyword>
<dbReference type="Proteomes" id="UP000195437">
    <property type="component" value="Chromosome"/>
</dbReference>
<keyword evidence="6" id="KW-0238">DNA-binding</keyword>
<dbReference type="SUPFAM" id="SSF46785">
    <property type="entry name" value="Winged helix' DNA-binding domain"/>
    <property type="match status" value="1"/>
</dbReference>
<dbReference type="InterPro" id="IPR018541">
    <property type="entry name" value="Ftsk_gamma"/>
</dbReference>
<dbReference type="OrthoDB" id="9807790at2"/>
<dbReference type="Pfam" id="PF09397">
    <property type="entry name" value="FtsK_gamma"/>
    <property type="match status" value="1"/>
</dbReference>
<dbReference type="EMBL" id="CP021434">
    <property type="protein sequence ID" value="ARU62522.1"/>
    <property type="molecule type" value="Genomic_DNA"/>
</dbReference>
<dbReference type="RefSeq" id="WP_087457880.1">
    <property type="nucleotide sequence ID" value="NZ_CP021434.1"/>
</dbReference>
<feature type="transmembrane region" description="Helical" evidence="9">
    <location>
        <begin position="91"/>
        <end position="109"/>
    </location>
</feature>
<feature type="compositionally biased region" description="Basic and acidic residues" evidence="8">
    <location>
        <begin position="228"/>
        <end position="244"/>
    </location>
</feature>
<feature type="region of interest" description="Disordered" evidence="8">
    <location>
        <begin position="272"/>
        <end position="298"/>
    </location>
</feature>
<dbReference type="Gene3D" id="1.10.10.10">
    <property type="entry name" value="Winged helix-like DNA-binding domain superfamily/Winged helix DNA-binding domain"/>
    <property type="match status" value="1"/>
</dbReference>
<proteinExistence type="inferred from homology"/>
<sequence>MARAKGKGKGAKGAGKIEQTKQFLKFELLGLSLIALAMLGLAAQGWVGKTIDYLFILVGGNWDWLLEWYLIYIAVYLMIKRQRLTMTARQWGLIVFLIVMLTWSHMNLYDTITRGHTNVAPDLFDATMDRIAAQSDYNTNIPTQNGQAITKPSAGGGLTGFLIFSLTHYLFDTAGTLFVLVMSGIMAVILITKKSLVTTLGNGRDKMATRMSGMFDALREWPSLLREKREKSKQEKQEKQEKQNARSRAAADEVSPLWDLEEDEFAAVTEVEPVAAAKPKQPEKRATQQFSAQEPEQGDLAFTVRSFADQLIAEQQEEDVPAASDDLDVPRFVQGADSPQIKIQFPVKEAQAPLDPPSVQQQMPTLPIKGIPKLEEPIDLKLNFQPVQEDFYEIPPLSLLDVPKSGQKGMGIASVKANARKLEQTFESFGVSVKVVNAQIGPTVTQYEVQPAVGVKVSKIVNLSDDIALALAAKDIRIEAPIPGKSAIGIEVPNTEVAVVTLREVLEGGEFAANDSNLAIALGRDISGMPIVGTLSKMPHLLVAGATGSGKSVCVNGIITSILYKAKPSEVKFIMVDPKMVELNVYNGIPHLMAPVVTDPRRAAYALKKVVAEMEHRYELFSKTGCRNIDGYNALMNEKGAQPLPYIVVIVDELADLMMVAPGDVEDAICRLAQMARAAGIHMIIATQRPSVDVITGVIKANIPSRIAFAVSSQVDSRTILDSGGAEKLLGRGDMLYLPVGASKPVRVQGAFLSDSEVERVVTYAKSQGEANYTVDLTSPQADEGNGAGDDDLDDLFYDAVSLIVDSQQASVSLLQRKLKVGYARAARLVDQMEDRGFVGQFEGSKPREVKITRDQWTMMQQSASE</sequence>
<evidence type="ECO:0000256" key="8">
    <source>
        <dbReference type="SAM" id="MobiDB-lite"/>
    </source>
</evidence>
<keyword evidence="9" id="KW-0812">Transmembrane</keyword>
<comment type="subcellular location">
    <subcellularLocation>
        <location evidence="1">Membrane</location>
        <topology evidence="1">Multi-pass membrane protein</topology>
    </subcellularLocation>
</comment>
<evidence type="ECO:0000313" key="12">
    <source>
        <dbReference type="Proteomes" id="UP000195437"/>
    </source>
</evidence>
<dbReference type="InterPro" id="IPR050206">
    <property type="entry name" value="FtsK/SpoIIIE/SftA"/>
</dbReference>
<dbReference type="Gene3D" id="3.30.980.40">
    <property type="match status" value="1"/>
</dbReference>
<name>A0A1Y0IPK6_9BACL</name>
<evidence type="ECO:0000256" key="5">
    <source>
        <dbReference type="ARBA" id="ARBA00022840"/>
    </source>
</evidence>
<dbReference type="InterPro" id="IPR036390">
    <property type="entry name" value="WH_DNA-bd_sf"/>
</dbReference>
<dbReference type="SMART" id="SM00843">
    <property type="entry name" value="Ftsk_gamma"/>
    <property type="match status" value="1"/>
</dbReference>
<feature type="region of interest" description="Disordered" evidence="8">
    <location>
        <begin position="228"/>
        <end position="253"/>
    </location>
</feature>
<evidence type="ECO:0000259" key="10">
    <source>
        <dbReference type="PROSITE" id="PS50901"/>
    </source>
</evidence>
<keyword evidence="12" id="KW-1185">Reference proteome</keyword>
<feature type="transmembrane region" description="Helical" evidence="9">
    <location>
        <begin position="169"/>
        <end position="191"/>
    </location>
</feature>
<keyword evidence="4" id="KW-0159">Chromosome partition</keyword>
<evidence type="ECO:0000256" key="6">
    <source>
        <dbReference type="ARBA" id="ARBA00023125"/>
    </source>
</evidence>
<comment type="similarity">
    <text evidence="2">Belongs to the FtsK/SpoIIIE/SftA family.</text>
</comment>
<dbReference type="Pfam" id="PF17854">
    <property type="entry name" value="FtsK_alpha"/>
    <property type="match status" value="1"/>
</dbReference>
<dbReference type="InterPro" id="IPR027417">
    <property type="entry name" value="P-loop_NTPase"/>
</dbReference>
<dbReference type="PROSITE" id="PS50901">
    <property type="entry name" value="FTSK"/>
    <property type="match status" value="1"/>
</dbReference>
<accession>A0A1Y0IPK6</accession>
<dbReference type="PANTHER" id="PTHR22683">
    <property type="entry name" value="SPORULATION PROTEIN RELATED"/>
    <property type="match status" value="1"/>
</dbReference>
<gene>
    <name evidence="11" type="ORF">CBW65_17305</name>
</gene>
<evidence type="ECO:0000256" key="2">
    <source>
        <dbReference type="ARBA" id="ARBA00006474"/>
    </source>
</evidence>
<feature type="transmembrane region" description="Helical" evidence="9">
    <location>
        <begin position="26"/>
        <end position="47"/>
    </location>
</feature>
<protein>
    <submittedName>
        <fullName evidence="11">Cell division protein FtsK</fullName>
    </submittedName>
</protein>
<evidence type="ECO:0000256" key="9">
    <source>
        <dbReference type="SAM" id="Phobius"/>
    </source>
</evidence>
<dbReference type="GO" id="GO:0007059">
    <property type="term" value="P:chromosome segregation"/>
    <property type="evidence" value="ECO:0007669"/>
    <property type="project" value="UniProtKB-KW"/>
</dbReference>
<feature type="binding site" evidence="7">
    <location>
        <begin position="545"/>
        <end position="552"/>
    </location>
    <ligand>
        <name>ATP</name>
        <dbReference type="ChEBI" id="CHEBI:30616"/>
    </ligand>
</feature>
<dbReference type="CDD" id="cd01127">
    <property type="entry name" value="TrwB_TraG_TraD_VirD4"/>
    <property type="match status" value="1"/>
</dbReference>
<dbReference type="PANTHER" id="PTHR22683:SF41">
    <property type="entry name" value="DNA TRANSLOCASE FTSK"/>
    <property type="match status" value="1"/>
</dbReference>
<keyword evidence="3 7" id="KW-0547">Nucleotide-binding</keyword>
<evidence type="ECO:0000256" key="4">
    <source>
        <dbReference type="ARBA" id="ARBA00022829"/>
    </source>
</evidence>
<evidence type="ECO:0000313" key="11">
    <source>
        <dbReference type="EMBL" id="ARU62522.1"/>
    </source>
</evidence>
<feature type="transmembrane region" description="Helical" evidence="9">
    <location>
        <begin position="53"/>
        <end position="79"/>
    </location>
</feature>
<reference evidence="12" key="1">
    <citation type="submission" date="2017-05" db="EMBL/GenBank/DDBJ databases">
        <authorList>
            <person name="Sung H."/>
        </authorList>
    </citation>
    <scope>NUCLEOTIDE SEQUENCE [LARGE SCALE GENOMIC DNA]</scope>
    <source>
        <strain evidence="12">AR23208</strain>
    </source>
</reference>
<dbReference type="InterPro" id="IPR036388">
    <property type="entry name" value="WH-like_DNA-bd_sf"/>
</dbReference>
<dbReference type="AlphaFoldDB" id="A0A1Y0IPK6"/>
<dbReference type="InterPro" id="IPR041027">
    <property type="entry name" value="FtsK_alpha"/>
</dbReference>
<dbReference type="InterPro" id="IPR003593">
    <property type="entry name" value="AAA+_ATPase"/>
</dbReference>
<evidence type="ECO:0000256" key="3">
    <source>
        <dbReference type="ARBA" id="ARBA00022741"/>
    </source>
</evidence>
<keyword evidence="11" id="KW-0131">Cell cycle</keyword>
<dbReference type="Pfam" id="PF01580">
    <property type="entry name" value="FtsK_SpoIIIE"/>
    <property type="match status" value="1"/>
</dbReference>
<keyword evidence="9" id="KW-1133">Transmembrane helix</keyword>
<dbReference type="SUPFAM" id="SSF52540">
    <property type="entry name" value="P-loop containing nucleoside triphosphate hydrolases"/>
    <property type="match status" value="1"/>
</dbReference>
<evidence type="ECO:0000256" key="1">
    <source>
        <dbReference type="ARBA" id="ARBA00004141"/>
    </source>
</evidence>
<dbReference type="KEGG" id="tum:CBW65_17305"/>
<evidence type="ECO:0000256" key="7">
    <source>
        <dbReference type="PROSITE-ProRule" id="PRU00289"/>
    </source>
</evidence>
<keyword evidence="11" id="KW-0132">Cell division</keyword>
<feature type="domain" description="FtsK" evidence="10">
    <location>
        <begin position="528"/>
        <end position="718"/>
    </location>
</feature>
<dbReference type="Gene3D" id="3.40.50.300">
    <property type="entry name" value="P-loop containing nucleotide triphosphate hydrolases"/>
    <property type="match status" value="1"/>
</dbReference>
<dbReference type="GO" id="GO:0005524">
    <property type="term" value="F:ATP binding"/>
    <property type="evidence" value="ECO:0007669"/>
    <property type="project" value="UniProtKB-UniRule"/>
</dbReference>
<dbReference type="InterPro" id="IPR002543">
    <property type="entry name" value="FtsK_dom"/>
</dbReference>
<dbReference type="SMART" id="SM00382">
    <property type="entry name" value="AAA"/>
    <property type="match status" value="1"/>
</dbReference>
<organism evidence="11 12">
    <name type="scientific">Tumebacillus avium</name>
    <dbReference type="NCBI Taxonomy" id="1903704"/>
    <lineage>
        <taxon>Bacteria</taxon>
        <taxon>Bacillati</taxon>
        <taxon>Bacillota</taxon>
        <taxon>Bacilli</taxon>
        <taxon>Bacillales</taxon>
        <taxon>Alicyclobacillaceae</taxon>
        <taxon>Tumebacillus</taxon>
    </lineage>
</organism>